<sequence>MLWPLVLPFQITISLLTALVALLTALAPIVKWKRSKMFGISLAFGCLALIPSCMGIMAILDSQRFGTFQYNSVSEVNDFRVARYLPAKARNISLKKFPAGHCAKYSISKADLLSYLDALWDKYGQHSAIPRDQLHDGEPVSVDSIDHVFADLKWPALKNPIQLHSPIENDGGGATYYFDATTDTVYHRAGYW</sequence>
<reference evidence="2" key="1">
    <citation type="submission" date="2024-05" db="EMBL/GenBank/DDBJ databases">
        <title>Planctomycetes of the genus Singulisphaera possess chitinolytic capabilities.</title>
        <authorList>
            <person name="Ivanova A."/>
        </authorList>
    </citation>
    <scope>NUCLEOTIDE SEQUENCE</scope>
    <source>
        <strain evidence="2">Ch08T</strain>
    </source>
</reference>
<organism evidence="2">
    <name type="scientific">Singulisphaera sp. Ch08</name>
    <dbReference type="NCBI Taxonomy" id="3120278"/>
    <lineage>
        <taxon>Bacteria</taxon>
        <taxon>Pseudomonadati</taxon>
        <taxon>Planctomycetota</taxon>
        <taxon>Planctomycetia</taxon>
        <taxon>Isosphaerales</taxon>
        <taxon>Isosphaeraceae</taxon>
        <taxon>Singulisphaera</taxon>
    </lineage>
</organism>
<keyword evidence="1" id="KW-0472">Membrane</keyword>
<feature type="transmembrane region" description="Helical" evidence="1">
    <location>
        <begin position="6"/>
        <end position="30"/>
    </location>
</feature>
<evidence type="ECO:0000256" key="1">
    <source>
        <dbReference type="SAM" id="Phobius"/>
    </source>
</evidence>
<dbReference type="EMBL" id="CP155447">
    <property type="protein sequence ID" value="XBH01364.1"/>
    <property type="molecule type" value="Genomic_DNA"/>
</dbReference>
<evidence type="ECO:0000313" key="2">
    <source>
        <dbReference type="EMBL" id="XBH01364.1"/>
    </source>
</evidence>
<proteinExistence type="predicted"/>
<protein>
    <submittedName>
        <fullName evidence="2">Uncharacterized protein</fullName>
    </submittedName>
</protein>
<name>A0AAU7C818_9BACT</name>
<keyword evidence="1" id="KW-1133">Transmembrane helix</keyword>
<accession>A0AAU7C818</accession>
<keyword evidence="1" id="KW-0812">Transmembrane</keyword>
<feature type="transmembrane region" description="Helical" evidence="1">
    <location>
        <begin position="37"/>
        <end position="60"/>
    </location>
</feature>
<dbReference type="RefSeq" id="WP_406694064.1">
    <property type="nucleotide sequence ID" value="NZ_CP155447.1"/>
</dbReference>
<dbReference type="AlphaFoldDB" id="A0AAU7C818"/>
<gene>
    <name evidence="2" type="ORF">V5E97_23765</name>
</gene>